<proteinExistence type="predicted"/>
<dbReference type="AlphaFoldDB" id="A0A8K0LC49"/>
<dbReference type="EMBL" id="JAESVG020000001">
    <property type="protein sequence ID" value="KAG8631330.1"/>
    <property type="molecule type" value="Genomic_DNA"/>
</dbReference>
<reference evidence="2" key="1">
    <citation type="submission" date="2021-07" db="EMBL/GenBank/DDBJ databases">
        <title>Elsinoe batatas strain:CRI-CJ2 Genome sequencing and assembly.</title>
        <authorList>
            <person name="Huang L."/>
        </authorList>
    </citation>
    <scope>NUCLEOTIDE SEQUENCE</scope>
    <source>
        <strain evidence="2">CRI-CJ2</strain>
    </source>
</reference>
<dbReference type="OrthoDB" id="10366458at2759"/>
<protein>
    <submittedName>
        <fullName evidence="2">Uncharacterized protein</fullName>
    </submittedName>
</protein>
<evidence type="ECO:0000313" key="3">
    <source>
        <dbReference type="Proteomes" id="UP000809789"/>
    </source>
</evidence>
<feature type="compositionally biased region" description="Basic and acidic residues" evidence="1">
    <location>
        <begin position="132"/>
        <end position="143"/>
    </location>
</feature>
<accession>A0A8K0LC49</accession>
<name>A0A8K0LC49_9PEZI</name>
<sequence>MSTVGDDVSQHRTGEVRQTIERQERSGQDSATRQAAHQANGVSENNQGRRTTIKQEENEDDMNLDHIAPWIKKEESSDSPPIKREDSEQSRIADPDAWIKDTSEERRFRLFQTIDESLEEAAAHTPQLWSSPEKEKRYFDGEN</sequence>
<organism evidence="2 3">
    <name type="scientific">Elsinoe batatas</name>
    <dbReference type="NCBI Taxonomy" id="2601811"/>
    <lineage>
        <taxon>Eukaryota</taxon>
        <taxon>Fungi</taxon>
        <taxon>Dikarya</taxon>
        <taxon>Ascomycota</taxon>
        <taxon>Pezizomycotina</taxon>
        <taxon>Dothideomycetes</taxon>
        <taxon>Dothideomycetidae</taxon>
        <taxon>Myriangiales</taxon>
        <taxon>Elsinoaceae</taxon>
        <taxon>Elsinoe</taxon>
    </lineage>
</organism>
<feature type="region of interest" description="Disordered" evidence="1">
    <location>
        <begin position="1"/>
        <end position="102"/>
    </location>
</feature>
<comment type="caution">
    <text evidence="2">The sequence shown here is derived from an EMBL/GenBank/DDBJ whole genome shotgun (WGS) entry which is preliminary data.</text>
</comment>
<feature type="compositionally biased region" description="Polar residues" evidence="1">
    <location>
        <begin position="28"/>
        <end position="50"/>
    </location>
</feature>
<evidence type="ECO:0000256" key="1">
    <source>
        <dbReference type="SAM" id="MobiDB-lite"/>
    </source>
</evidence>
<feature type="compositionally biased region" description="Basic and acidic residues" evidence="1">
    <location>
        <begin position="8"/>
        <end position="27"/>
    </location>
</feature>
<feature type="region of interest" description="Disordered" evidence="1">
    <location>
        <begin position="121"/>
        <end position="143"/>
    </location>
</feature>
<gene>
    <name evidence="2" type="ORF">KVT40_000470</name>
</gene>
<dbReference type="Proteomes" id="UP000809789">
    <property type="component" value="Unassembled WGS sequence"/>
</dbReference>
<evidence type="ECO:0000313" key="2">
    <source>
        <dbReference type="EMBL" id="KAG8631330.1"/>
    </source>
</evidence>
<feature type="compositionally biased region" description="Basic and acidic residues" evidence="1">
    <location>
        <begin position="71"/>
        <end position="102"/>
    </location>
</feature>
<keyword evidence="3" id="KW-1185">Reference proteome</keyword>